<dbReference type="OrthoDB" id="9795596at2"/>
<evidence type="ECO:0000259" key="1">
    <source>
        <dbReference type="PROSITE" id="PS50943"/>
    </source>
</evidence>
<dbReference type="SMART" id="SM00530">
    <property type="entry name" value="HTH_XRE"/>
    <property type="match status" value="1"/>
</dbReference>
<name>A0A1M6QWI1_9BRAD</name>
<dbReference type="CDD" id="cd00093">
    <property type="entry name" value="HTH_XRE"/>
    <property type="match status" value="1"/>
</dbReference>
<dbReference type="EMBL" id="LT670844">
    <property type="protein sequence ID" value="SHK24536.1"/>
    <property type="molecule type" value="Genomic_DNA"/>
</dbReference>
<dbReference type="PROSITE" id="PS50943">
    <property type="entry name" value="HTH_CROC1"/>
    <property type="match status" value="1"/>
</dbReference>
<organism evidence="2 3">
    <name type="scientific">Bradyrhizobium lablabi</name>
    <dbReference type="NCBI Taxonomy" id="722472"/>
    <lineage>
        <taxon>Bacteria</taxon>
        <taxon>Pseudomonadati</taxon>
        <taxon>Pseudomonadota</taxon>
        <taxon>Alphaproteobacteria</taxon>
        <taxon>Hyphomicrobiales</taxon>
        <taxon>Nitrobacteraceae</taxon>
        <taxon>Bradyrhizobium</taxon>
    </lineage>
</organism>
<dbReference type="Pfam" id="PF13744">
    <property type="entry name" value="HTH_37"/>
    <property type="match status" value="1"/>
</dbReference>
<dbReference type="InterPro" id="IPR001387">
    <property type="entry name" value="Cro/C1-type_HTH"/>
</dbReference>
<sequence length="113" mass="12381">MTKTPAAKDPTRNVWLQLGFPDAEEHFLKAELVLRLDKAINSLGLTQRAAARRIGATQPELSKILGGKFSEVSLERLMRFLTALGCHIEIKIGAGQENKAGDVTIKDVRRTAA</sequence>
<dbReference type="InterPro" id="IPR010982">
    <property type="entry name" value="Lambda_DNA-bd_dom_sf"/>
</dbReference>
<dbReference type="GO" id="GO:0003677">
    <property type="term" value="F:DNA binding"/>
    <property type="evidence" value="ECO:0007669"/>
    <property type="project" value="InterPro"/>
</dbReference>
<feature type="domain" description="HTH cro/C1-type" evidence="1">
    <location>
        <begin position="36"/>
        <end position="91"/>
    </location>
</feature>
<accession>A0A1M6QWI1</accession>
<reference evidence="2 3" key="1">
    <citation type="submission" date="2016-11" db="EMBL/GenBank/DDBJ databases">
        <authorList>
            <person name="Jaros S."/>
            <person name="Januszkiewicz K."/>
            <person name="Wedrychowicz H."/>
        </authorList>
    </citation>
    <scope>NUCLEOTIDE SEQUENCE [LARGE SCALE GENOMIC DNA]</scope>
    <source>
        <strain evidence="2 3">GAS499</strain>
    </source>
</reference>
<evidence type="ECO:0000313" key="3">
    <source>
        <dbReference type="Proteomes" id="UP000189935"/>
    </source>
</evidence>
<dbReference type="AlphaFoldDB" id="A0A1M6QWI1"/>
<dbReference type="Gene3D" id="1.10.260.40">
    <property type="entry name" value="lambda repressor-like DNA-binding domains"/>
    <property type="match status" value="1"/>
</dbReference>
<evidence type="ECO:0000313" key="2">
    <source>
        <dbReference type="EMBL" id="SHK24536.1"/>
    </source>
</evidence>
<proteinExistence type="predicted"/>
<dbReference type="Proteomes" id="UP000189935">
    <property type="component" value="Chromosome I"/>
</dbReference>
<dbReference type="SUPFAM" id="SSF47413">
    <property type="entry name" value="lambda repressor-like DNA-binding domains"/>
    <property type="match status" value="1"/>
</dbReference>
<gene>
    <name evidence="2" type="ORF">SAMN05444159_2810</name>
</gene>
<dbReference type="InterPro" id="IPR039554">
    <property type="entry name" value="HigA2-like_HTH"/>
</dbReference>
<dbReference type="RefSeq" id="WP_079538719.1">
    <property type="nucleotide sequence ID" value="NZ_LT670844.1"/>
</dbReference>
<protein>
    <submittedName>
        <fullName evidence="2">Transcriptional regulator, XRE family</fullName>
    </submittedName>
</protein>